<feature type="domain" description="SIS" evidence="2">
    <location>
        <begin position="199"/>
        <end position="342"/>
    </location>
</feature>
<keyword evidence="1" id="KW-0677">Repeat</keyword>
<feature type="domain" description="SIS" evidence="2">
    <location>
        <begin position="32"/>
        <end position="177"/>
    </location>
</feature>
<evidence type="ECO:0000313" key="3">
    <source>
        <dbReference type="EMBL" id="MCU6795094.1"/>
    </source>
</evidence>
<dbReference type="Gene3D" id="3.40.50.10490">
    <property type="entry name" value="Glucose-6-phosphate isomerase like protein, domain 1"/>
    <property type="match status" value="2"/>
</dbReference>
<dbReference type="PROSITE" id="PS51464">
    <property type="entry name" value="SIS"/>
    <property type="match status" value="2"/>
</dbReference>
<dbReference type="CDD" id="cd05009">
    <property type="entry name" value="SIS_GlmS_GlmD_2"/>
    <property type="match status" value="1"/>
</dbReference>
<dbReference type="SUPFAM" id="SSF53697">
    <property type="entry name" value="SIS domain"/>
    <property type="match status" value="1"/>
</dbReference>
<evidence type="ECO:0000256" key="1">
    <source>
        <dbReference type="ARBA" id="ARBA00022737"/>
    </source>
</evidence>
<dbReference type="Pfam" id="PF01380">
    <property type="entry name" value="SIS"/>
    <property type="match status" value="2"/>
</dbReference>
<name>A0ABT2UKD1_9BACL</name>
<dbReference type="EMBL" id="JAOQIO010000089">
    <property type="protein sequence ID" value="MCU6795094.1"/>
    <property type="molecule type" value="Genomic_DNA"/>
</dbReference>
<dbReference type="PANTHER" id="PTHR10937">
    <property type="entry name" value="GLUCOSAMINE--FRUCTOSE-6-PHOSPHATE AMINOTRANSFERASE, ISOMERIZING"/>
    <property type="match status" value="1"/>
</dbReference>
<sequence length="351" mass="38649">MTTLGQHTYSEINAQAEAISAAWDQLELQQDWIERYLNNAAFEEIIFIGSGSSYYQALTMAATCRTWLGRSAVAYPSSDLLLFREQTAPTHRNYLVIGVSRSGESTEVVLALESVQSLANWTIAGITCYEDSSMAKLAECLVSPLGKETSTVMTKSLSSMTFMMQAAIAKAAGRNDLLEELAKVVKQDGATVLAAKPFIDTLVREQSFIKYVYLGMGALYGLSLEACLKIKEMSYVWTEAYGTLEFRHGPKSIVEPGTLVCLLLSEQARDYELKVAREMQEYGAFVLLLTANKGEDTSFADAVFEVGGSDISDEARSVLYLPALQFLGYYTALNRNADPDSPRNLTQVVKI</sequence>
<gene>
    <name evidence="3" type="ORF">OB236_23580</name>
</gene>
<organism evidence="3 4">
    <name type="scientific">Paenibacillus baimaensis</name>
    <dbReference type="NCBI Taxonomy" id="2982185"/>
    <lineage>
        <taxon>Bacteria</taxon>
        <taxon>Bacillati</taxon>
        <taxon>Bacillota</taxon>
        <taxon>Bacilli</taxon>
        <taxon>Bacillales</taxon>
        <taxon>Paenibacillaceae</taxon>
        <taxon>Paenibacillus</taxon>
    </lineage>
</organism>
<dbReference type="RefSeq" id="WP_262686139.1">
    <property type="nucleotide sequence ID" value="NZ_JAOQIO010000089.1"/>
</dbReference>
<evidence type="ECO:0000313" key="4">
    <source>
        <dbReference type="Proteomes" id="UP001652445"/>
    </source>
</evidence>
<evidence type="ECO:0000259" key="2">
    <source>
        <dbReference type="PROSITE" id="PS51464"/>
    </source>
</evidence>
<dbReference type="InterPro" id="IPR001347">
    <property type="entry name" value="SIS_dom"/>
</dbReference>
<dbReference type="InterPro" id="IPR046348">
    <property type="entry name" value="SIS_dom_sf"/>
</dbReference>
<accession>A0ABT2UKD1</accession>
<keyword evidence="4" id="KW-1185">Reference proteome</keyword>
<proteinExistence type="predicted"/>
<comment type="caution">
    <text evidence="3">The sequence shown here is derived from an EMBL/GenBank/DDBJ whole genome shotgun (WGS) entry which is preliminary data.</text>
</comment>
<reference evidence="3 4" key="1">
    <citation type="submission" date="2022-09" db="EMBL/GenBank/DDBJ databases">
        <authorList>
            <person name="Han X.L."/>
            <person name="Wang Q."/>
            <person name="Lu T."/>
        </authorList>
    </citation>
    <scope>NUCLEOTIDE SEQUENCE [LARGE SCALE GENOMIC DNA]</scope>
    <source>
        <strain evidence="3 4">WQ 127069</strain>
    </source>
</reference>
<dbReference type="InterPro" id="IPR035466">
    <property type="entry name" value="GlmS/AgaS_SIS"/>
</dbReference>
<dbReference type="Proteomes" id="UP001652445">
    <property type="component" value="Unassembled WGS sequence"/>
</dbReference>
<dbReference type="CDD" id="cd05008">
    <property type="entry name" value="SIS_GlmS_GlmD_1"/>
    <property type="match status" value="1"/>
</dbReference>
<protein>
    <submittedName>
        <fullName evidence="3">SIS domain-containing protein</fullName>
    </submittedName>
</protein>
<dbReference type="PANTHER" id="PTHR10937:SF4">
    <property type="entry name" value="GLUCOSAMINE-6-PHOSPHATE DEAMINASE"/>
    <property type="match status" value="1"/>
</dbReference>
<dbReference type="InterPro" id="IPR035490">
    <property type="entry name" value="GlmS/FrlB_SIS"/>
</dbReference>